<dbReference type="SUPFAM" id="SSF161070">
    <property type="entry name" value="SNF-like"/>
    <property type="match status" value="1"/>
</dbReference>
<reference evidence="7 8" key="1">
    <citation type="submission" date="2016-11" db="EMBL/GenBank/DDBJ databases">
        <title>Study of marine rhodopsin-containing bacteria.</title>
        <authorList>
            <person name="Yoshizawa S."/>
            <person name="Kumagai Y."/>
            <person name="Kogure K."/>
        </authorList>
    </citation>
    <scope>NUCLEOTIDE SEQUENCE [LARGE SCALE GENOMIC DNA]</scope>
    <source>
        <strain evidence="7 8">SAORIC-28</strain>
    </source>
</reference>
<evidence type="ECO:0000256" key="3">
    <source>
        <dbReference type="ARBA" id="ARBA00022692"/>
    </source>
</evidence>
<feature type="transmembrane region" description="Helical" evidence="6">
    <location>
        <begin position="153"/>
        <end position="171"/>
    </location>
</feature>
<name>A0A271J2D1_9BACT</name>
<comment type="caution">
    <text evidence="7">The sequence shown here is derived from an EMBL/GenBank/DDBJ whole genome shotgun (WGS) entry which is preliminary data.</text>
</comment>
<feature type="transmembrane region" description="Helical" evidence="6">
    <location>
        <begin position="362"/>
        <end position="379"/>
    </location>
</feature>
<feature type="transmembrane region" description="Helical" evidence="6">
    <location>
        <begin position="183"/>
        <end position="210"/>
    </location>
</feature>
<evidence type="ECO:0000313" key="7">
    <source>
        <dbReference type="EMBL" id="PAP77467.1"/>
    </source>
</evidence>
<dbReference type="RefSeq" id="WP_095511135.1">
    <property type="nucleotide sequence ID" value="NZ_MQWD01000001.1"/>
</dbReference>
<dbReference type="EMBL" id="MQWD01000001">
    <property type="protein sequence ID" value="PAP77467.1"/>
    <property type="molecule type" value="Genomic_DNA"/>
</dbReference>
<feature type="transmembrane region" description="Helical" evidence="6">
    <location>
        <begin position="391"/>
        <end position="408"/>
    </location>
</feature>
<protein>
    <submittedName>
        <fullName evidence="7">Sodium-dependent transporter</fullName>
    </submittedName>
</protein>
<keyword evidence="4 6" id="KW-1133">Transmembrane helix</keyword>
<dbReference type="PROSITE" id="PS50267">
    <property type="entry name" value="NA_NEUROTRAN_SYMP_3"/>
    <property type="match status" value="1"/>
</dbReference>
<feature type="transmembrane region" description="Helical" evidence="6">
    <location>
        <begin position="429"/>
        <end position="449"/>
    </location>
</feature>
<dbReference type="InterPro" id="IPR000175">
    <property type="entry name" value="Na/ntran_symport"/>
</dbReference>
<keyword evidence="8" id="KW-1185">Reference proteome</keyword>
<feature type="transmembrane region" description="Helical" evidence="6">
    <location>
        <begin position="268"/>
        <end position="288"/>
    </location>
</feature>
<evidence type="ECO:0000256" key="1">
    <source>
        <dbReference type="ARBA" id="ARBA00004141"/>
    </source>
</evidence>
<feature type="transmembrane region" description="Helical" evidence="6">
    <location>
        <begin position="18"/>
        <end position="38"/>
    </location>
</feature>
<dbReference type="InterPro" id="IPR037272">
    <property type="entry name" value="SNS_sf"/>
</dbReference>
<feature type="transmembrane region" description="Helical" evidence="6">
    <location>
        <begin position="230"/>
        <end position="247"/>
    </location>
</feature>
<dbReference type="PANTHER" id="PTHR42948">
    <property type="entry name" value="TRANSPORTER"/>
    <property type="match status" value="1"/>
</dbReference>
<feature type="transmembrane region" description="Helical" evidence="6">
    <location>
        <begin position="469"/>
        <end position="488"/>
    </location>
</feature>
<comment type="subcellular location">
    <subcellularLocation>
        <location evidence="1">Membrane</location>
        <topology evidence="1">Multi-pass membrane protein</topology>
    </subcellularLocation>
</comment>
<keyword evidence="3 6" id="KW-0812">Transmembrane</keyword>
<evidence type="ECO:0000256" key="2">
    <source>
        <dbReference type="ARBA" id="ARBA00022448"/>
    </source>
</evidence>
<dbReference type="InterPro" id="IPR047218">
    <property type="entry name" value="YocR/YhdH-like"/>
</dbReference>
<dbReference type="Proteomes" id="UP000216339">
    <property type="component" value="Unassembled WGS sequence"/>
</dbReference>
<keyword evidence="5 6" id="KW-0472">Membrane</keyword>
<organism evidence="7 8">
    <name type="scientific">Rubrivirga marina</name>
    <dbReference type="NCBI Taxonomy" id="1196024"/>
    <lineage>
        <taxon>Bacteria</taxon>
        <taxon>Pseudomonadati</taxon>
        <taxon>Rhodothermota</taxon>
        <taxon>Rhodothermia</taxon>
        <taxon>Rhodothermales</taxon>
        <taxon>Rubricoccaceae</taxon>
        <taxon>Rubrivirga</taxon>
    </lineage>
</organism>
<dbReference type="PRINTS" id="PR00176">
    <property type="entry name" value="NANEUSMPORT"/>
</dbReference>
<dbReference type="GO" id="GO:0016020">
    <property type="term" value="C:membrane"/>
    <property type="evidence" value="ECO:0007669"/>
    <property type="project" value="UniProtKB-SubCell"/>
</dbReference>
<gene>
    <name evidence="7" type="ORF">BSZ37_13985</name>
</gene>
<evidence type="ECO:0000313" key="8">
    <source>
        <dbReference type="Proteomes" id="UP000216339"/>
    </source>
</evidence>
<proteinExistence type="predicted"/>
<dbReference type="OrthoDB" id="9762833at2"/>
<dbReference type="Pfam" id="PF00209">
    <property type="entry name" value="SNF"/>
    <property type="match status" value="2"/>
</dbReference>
<sequence>MSDPPADASSADRFTSRWGLILSVLGIAVGTGNIWRFPRIAASNAGDDGAGAFLVAWLVFLVAWSIPLIIAEYALGQRGRMGVVGTFAKLAGGKVAWLGAFVAFVAAAIMCYYSVVAGWCAYYVTTSTLSGLPVTSDASLAAWDAFQASPWPIVLHALMMGLGVLAVRGGVSTIEKANKILVPTLLVIVVLAVVRAVTLPGAGAGIAYLFTPDWATLGSASTWLEALTQNAWDTGAGWGLILTYAAYMRKEDGVVRNAVITGVGNNTVSLLAGTMIFGIAFAVLGPQMTQPEVLEVMRTSGERGTGLTFIWMPALFSEMPLGAPLAVLFFLALTFAALSSLISMIELSTRVVVDLGAPRPKAVLGVGVVAFLVGVPSALSDNVFGNQDFVWGVALMLSGAFIALAVIRHGAEALREEVATPSDWGIPKIWVGWIRYAIPLQAIVLLGWWLYLATTASFTSRWWDPLEPYSAMSCLVQWSIALAVLYGLNRWMVRRLAATDPDIDPTS</sequence>
<dbReference type="AlphaFoldDB" id="A0A271J2D1"/>
<evidence type="ECO:0000256" key="6">
    <source>
        <dbReference type="SAM" id="Phobius"/>
    </source>
</evidence>
<feature type="transmembrane region" description="Helical" evidence="6">
    <location>
        <begin position="321"/>
        <end position="342"/>
    </location>
</feature>
<accession>A0A271J2D1</accession>
<evidence type="ECO:0000256" key="4">
    <source>
        <dbReference type="ARBA" id="ARBA00022989"/>
    </source>
</evidence>
<keyword evidence="2" id="KW-0813">Transport</keyword>
<dbReference type="CDD" id="cd10336">
    <property type="entry name" value="SLC6sbd_Tyt1-Like"/>
    <property type="match status" value="1"/>
</dbReference>
<dbReference type="NCBIfam" id="NF037979">
    <property type="entry name" value="Na_transp"/>
    <property type="match status" value="1"/>
</dbReference>
<evidence type="ECO:0000256" key="5">
    <source>
        <dbReference type="ARBA" id="ARBA00023136"/>
    </source>
</evidence>
<feature type="transmembrane region" description="Helical" evidence="6">
    <location>
        <begin position="95"/>
        <end position="124"/>
    </location>
</feature>
<dbReference type="PANTHER" id="PTHR42948:SF1">
    <property type="entry name" value="TRANSPORTER"/>
    <property type="match status" value="1"/>
</dbReference>
<feature type="transmembrane region" description="Helical" evidence="6">
    <location>
        <begin position="50"/>
        <end position="75"/>
    </location>
</feature>